<dbReference type="PROSITE" id="PS00666">
    <property type="entry name" value="DHDPS_2"/>
    <property type="match status" value="1"/>
</dbReference>
<evidence type="ECO:0000256" key="2">
    <source>
        <dbReference type="ARBA" id="ARBA00023239"/>
    </source>
</evidence>
<dbReference type="RefSeq" id="WP_218603318.1">
    <property type="nucleotide sequence ID" value="NZ_JADQDJ010000120.1"/>
</dbReference>
<dbReference type="InterPro" id="IPR020625">
    <property type="entry name" value="Schiff_base-form_aldolases_AS"/>
</dbReference>
<evidence type="ECO:0000256" key="3">
    <source>
        <dbReference type="PIRNR" id="PIRNR001365"/>
    </source>
</evidence>
<dbReference type="PIRSF" id="PIRSF001365">
    <property type="entry name" value="DHDPS"/>
    <property type="match status" value="1"/>
</dbReference>
<proteinExistence type="inferred from homology"/>
<dbReference type="PANTHER" id="PTHR12128">
    <property type="entry name" value="DIHYDRODIPICOLINATE SYNTHASE"/>
    <property type="match status" value="1"/>
</dbReference>
<keyword evidence="5" id="KW-1185">Reference proteome</keyword>
<comment type="similarity">
    <text evidence="1 3">Belongs to the DapA family.</text>
</comment>
<dbReference type="InterPro" id="IPR002220">
    <property type="entry name" value="DapA-like"/>
</dbReference>
<accession>A0ABS6USS7</accession>
<evidence type="ECO:0000313" key="4">
    <source>
        <dbReference type="EMBL" id="MBW0135305.1"/>
    </source>
</evidence>
<dbReference type="SMART" id="SM01130">
    <property type="entry name" value="DHDPS"/>
    <property type="match status" value="1"/>
</dbReference>
<reference evidence="4 5" key="1">
    <citation type="submission" date="2020-11" db="EMBL/GenBank/DDBJ databases">
        <title>Pseudonocardia abyssalis sp. nov. and Pseudonocardia oceani sp. nov., description and phylogenomic analysis of two novel actinomycetes isolated from the deep Southern Ocean.</title>
        <authorList>
            <person name="Parra J."/>
        </authorList>
    </citation>
    <scope>NUCLEOTIDE SEQUENCE [LARGE SCALE GENOMIC DNA]</scope>
    <source>
        <strain evidence="4 5">KRD-168</strain>
    </source>
</reference>
<evidence type="ECO:0000256" key="1">
    <source>
        <dbReference type="ARBA" id="ARBA00007592"/>
    </source>
</evidence>
<dbReference type="EMBL" id="JADQDK010000001">
    <property type="protein sequence ID" value="MBW0135305.1"/>
    <property type="molecule type" value="Genomic_DNA"/>
</dbReference>
<dbReference type="PANTHER" id="PTHR12128:SF66">
    <property type="entry name" value="4-HYDROXY-2-OXOGLUTARATE ALDOLASE, MITOCHONDRIAL"/>
    <property type="match status" value="1"/>
</dbReference>
<name>A0ABS6USS7_9PSEU</name>
<sequence length="305" mass="31286">MTDWRGVHVPLISPFTHSGRLDEHALAALGSEVLDAGAAGLVALGTTAEPAALSLAERRAVIDVCADLCRDRPVGLVVGAGSNDTASTRAALADLARWPEIDAAMVTVPYFLRPSEAGVVAHVTELARTSPVPLIVYHVPYRTGLPLGPGCLRELLGIDGVVGMKYAPGVIDAGTVDLLGDLPDATAVLAGDDVLAAPLLGLGARGAVLASAHLATAEFVRFVRAADPVGHRRLGHALARWSAAAFAEPNPAVVKGVLHALGRIASPRPRLPLLPARPATVEHALLALDHLTAAPVGPAQRAGAS</sequence>
<keyword evidence="2 3" id="KW-0456">Lyase</keyword>
<protein>
    <submittedName>
        <fullName evidence="4">Dihydrodipicolinate synthase family protein</fullName>
    </submittedName>
</protein>
<dbReference type="Proteomes" id="UP000694287">
    <property type="component" value="Unassembled WGS sequence"/>
</dbReference>
<evidence type="ECO:0000313" key="5">
    <source>
        <dbReference type="Proteomes" id="UP000694287"/>
    </source>
</evidence>
<dbReference type="Pfam" id="PF00701">
    <property type="entry name" value="DHDPS"/>
    <property type="match status" value="1"/>
</dbReference>
<organism evidence="4 5">
    <name type="scientific">Pseudonocardia abyssalis</name>
    <dbReference type="NCBI Taxonomy" id="2792008"/>
    <lineage>
        <taxon>Bacteria</taxon>
        <taxon>Bacillati</taxon>
        <taxon>Actinomycetota</taxon>
        <taxon>Actinomycetes</taxon>
        <taxon>Pseudonocardiales</taxon>
        <taxon>Pseudonocardiaceae</taxon>
        <taxon>Pseudonocardia</taxon>
    </lineage>
</organism>
<comment type="caution">
    <text evidence="4">The sequence shown here is derived from an EMBL/GenBank/DDBJ whole genome shotgun (WGS) entry which is preliminary data.</text>
</comment>
<gene>
    <name evidence="4" type="ORF">I4I81_13710</name>
</gene>